<feature type="domain" description="Carrier" evidence="3">
    <location>
        <begin position="10"/>
        <end position="87"/>
    </location>
</feature>
<dbReference type="SUPFAM" id="SSF47336">
    <property type="entry name" value="ACP-like"/>
    <property type="match status" value="1"/>
</dbReference>
<gene>
    <name evidence="4" type="ORF">GCM10009802_61330</name>
</gene>
<dbReference type="InterPro" id="IPR009081">
    <property type="entry name" value="PP-bd_ACP"/>
</dbReference>
<dbReference type="Pfam" id="PF00550">
    <property type="entry name" value="PP-binding"/>
    <property type="match status" value="1"/>
</dbReference>
<dbReference type="PROSITE" id="PS00012">
    <property type="entry name" value="PHOSPHOPANTETHEINE"/>
    <property type="match status" value="1"/>
</dbReference>
<accession>A0ABP4KJM5</accession>
<dbReference type="PROSITE" id="PS50075">
    <property type="entry name" value="CARRIER"/>
    <property type="match status" value="1"/>
</dbReference>
<keyword evidence="1" id="KW-0596">Phosphopantetheine</keyword>
<keyword evidence="5" id="KW-1185">Reference proteome</keyword>
<dbReference type="InterPro" id="IPR036736">
    <property type="entry name" value="ACP-like_sf"/>
</dbReference>
<protein>
    <recommendedName>
        <fullName evidence="3">Carrier domain-containing protein</fullName>
    </recommendedName>
</protein>
<evidence type="ECO:0000313" key="4">
    <source>
        <dbReference type="EMBL" id="GAA1504902.1"/>
    </source>
</evidence>
<dbReference type="InterPro" id="IPR006162">
    <property type="entry name" value="Ppantetheine_attach_site"/>
</dbReference>
<evidence type="ECO:0000256" key="2">
    <source>
        <dbReference type="ARBA" id="ARBA00022553"/>
    </source>
</evidence>
<dbReference type="Proteomes" id="UP001500443">
    <property type="component" value="Unassembled WGS sequence"/>
</dbReference>
<evidence type="ECO:0000259" key="3">
    <source>
        <dbReference type="PROSITE" id="PS50075"/>
    </source>
</evidence>
<evidence type="ECO:0000313" key="5">
    <source>
        <dbReference type="Proteomes" id="UP001500443"/>
    </source>
</evidence>
<dbReference type="RefSeq" id="WP_027752019.1">
    <property type="nucleotide sequence ID" value="NZ_BAAAPF010000367.1"/>
</dbReference>
<comment type="caution">
    <text evidence="4">The sequence shown here is derived from an EMBL/GenBank/DDBJ whole genome shotgun (WGS) entry which is preliminary data.</text>
</comment>
<reference evidence="5" key="1">
    <citation type="journal article" date="2019" name="Int. J. Syst. Evol. Microbiol.">
        <title>The Global Catalogue of Microorganisms (GCM) 10K type strain sequencing project: providing services to taxonomists for standard genome sequencing and annotation.</title>
        <authorList>
            <consortium name="The Broad Institute Genomics Platform"/>
            <consortium name="The Broad Institute Genome Sequencing Center for Infectious Disease"/>
            <person name="Wu L."/>
            <person name="Ma J."/>
        </authorList>
    </citation>
    <scope>NUCLEOTIDE SEQUENCE [LARGE SCALE GENOMIC DNA]</scope>
    <source>
        <strain evidence="5">JCM 15481</strain>
    </source>
</reference>
<dbReference type="Gene3D" id="1.10.1200.10">
    <property type="entry name" value="ACP-like"/>
    <property type="match status" value="1"/>
</dbReference>
<dbReference type="EMBL" id="BAAAPF010000367">
    <property type="protein sequence ID" value="GAA1504902.1"/>
    <property type="molecule type" value="Genomic_DNA"/>
</dbReference>
<evidence type="ECO:0000256" key="1">
    <source>
        <dbReference type="ARBA" id="ARBA00022450"/>
    </source>
</evidence>
<proteinExistence type="predicted"/>
<organism evidence="4 5">
    <name type="scientific">Streptomyces synnematoformans</name>
    <dbReference type="NCBI Taxonomy" id="415721"/>
    <lineage>
        <taxon>Bacteria</taxon>
        <taxon>Bacillati</taxon>
        <taxon>Actinomycetota</taxon>
        <taxon>Actinomycetes</taxon>
        <taxon>Kitasatosporales</taxon>
        <taxon>Streptomycetaceae</taxon>
        <taxon>Streptomyces</taxon>
    </lineage>
</organism>
<sequence length="93" mass="10019">MTTHVDEARNDLQAKVIRSLEVVLRKDLAEATAQTKLFEELGLDSTSVLELLMTLEDDHGIEIDPETLEPEHLETVGAVCAFIEVSAASGAAG</sequence>
<name>A0ABP4KJM5_9ACTN</name>
<keyword evidence="2" id="KW-0597">Phosphoprotein</keyword>